<gene>
    <name evidence="9" type="ORF">HDF16_002003</name>
</gene>
<keyword evidence="5 6" id="KW-0413">Isomerase</keyword>
<dbReference type="InterPro" id="IPR023058">
    <property type="entry name" value="PPIase_PpiC_CS"/>
</dbReference>
<keyword evidence="3" id="KW-0732">Signal</keyword>
<evidence type="ECO:0000256" key="6">
    <source>
        <dbReference type="PROSITE-ProRule" id="PRU00278"/>
    </source>
</evidence>
<dbReference type="EC" id="5.2.1.8" evidence="2"/>
<evidence type="ECO:0000256" key="2">
    <source>
        <dbReference type="ARBA" id="ARBA00013194"/>
    </source>
</evidence>
<keyword evidence="10" id="KW-1185">Reference proteome</keyword>
<dbReference type="RefSeq" id="WP_184215957.1">
    <property type="nucleotide sequence ID" value="NZ_JACHIP010000002.1"/>
</dbReference>
<dbReference type="AlphaFoldDB" id="A0A7W8E2V6"/>
<keyword evidence="7" id="KW-0472">Membrane</keyword>
<keyword evidence="7" id="KW-0812">Transmembrane</keyword>
<dbReference type="PANTHER" id="PTHR47245:SF1">
    <property type="entry name" value="FOLDASE PROTEIN PRSA"/>
    <property type="match status" value="1"/>
</dbReference>
<dbReference type="SUPFAM" id="SSF109998">
    <property type="entry name" value="Triger factor/SurA peptide-binding domain-like"/>
    <property type="match status" value="1"/>
</dbReference>
<dbReference type="SUPFAM" id="SSF54534">
    <property type="entry name" value="FKBP-like"/>
    <property type="match status" value="1"/>
</dbReference>
<dbReference type="InterPro" id="IPR000297">
    <property type="entry name" value="PPIase_PpiC"/>
</dbReference>
<dbReference type="Pfam" id="PF00639">
    <property type="entry name" value="Rotamase"/>
    <property type="match status" value="1"/>
</dbReference>
<evidence type="ECO:0000256" key="1">
    <source>
        <dbReference type="ARBA" id="ARBA00000971"/>
    </source>
</evidence>
<keyword evidence="7" id="KW-1133">Transmembrane helix</keyword>
<dbReference type="GO" id="GO:0003755">
    <property type="term" value="F:peptidyl-prolyl cis-trans isomerase activity"/>
    <property type="evidence" value="ECO:0007669"/>
    <property type="project" value="UniProtKB-KW"/>
</dbReference>
<evidence type="ECO:0000256" key="5">
    <source>
        <dbReference type="ARBA" id="ARBA00023235"/>
    </source>
</evidence>
<dbReference type="EMBL" id="JACHIP010000002">
    <property type="protein sequence ID" value="MBB5057318.1"/>
    <property type="molecule type" value="Genomic_DNA"/>
</dbReference>
<evidence type="ECO:0000313" key="10">
    <source>
        <dbReference type="Proteomes" id="UP000540989"/>
    </source>
</evidence>
<sequence length="374" mass="41351">MKTYSGTARTEKFEGRARFAGAARGLGVTLLAGGAMLFAAGCDQKPSADVVASVNGKPIMRAEMEKGYVAYSAQVAQQQQQQVQLSNEQADLGRLKVLDNLITNEIVEQRAAKMNLTATNEEVDAKLTEMKAPVTEDQFQQHLKAENLTLDDLKHDIRRSLTGNKLLNKEINSKITVSDADVSSYYNQHKAEYNLIEPQYRLAQIQVTGVPSDQAGNLQGSKATNDSEAKRKIQALKTRLDSGEDFGTLAMNFSERVETASSGGDMGFVTESQLHADPMIYAEITRLKPGQTTAIMPLLDAQTKKAMGYSIYKLVSKEPAGQRDLSDPIVQQAIRQQLQNDRSQLLKNAYFEMLRDQAKIVNYFAENLFKNATK</sequence>
<name>A0A7W8E2V6_9BACT</name>
<proteinExistence type="predicted"/>
<dbReference type="Proteomes" id="UP000540989">
    <property type="component" value="Unassembled WGS sequence"/>
</dbReference>
<dbReference type="PROSITE" id="PS01096">
    <property type="entry name" value="PPIC_PPIASE_1"/>
    <property type="match status" value="1"/>
</dbReference>
<organism evidence="9 10">
    <name type="scientific">Granulicella aggregans</name>
    <dbReference type="NCBI Taxonomy" id="474949"/>
    <lineage>
        <taxon>Bacteria</taxon>
        <taxon>Pseudomonadati</taxon>
        <taxon>Acidobacteriota</taxon>
        <taxon>Terriglobia</taxon>
        <taxon>Terriglobales</taxon>
        <taxon>Acidobacteriaceae</taxon>
        <taxon>Granulicella</taxon>
    </lineage>
</organism>
<evidence type="ECO:0000256" key="3">
    <source>
        <dbReference type="ARBA" id="ARBA00022729"/>
    </source>
</evidence>
<dbReference type="InterPro" id="IPR046357">
    <property type="entry name" value="PPIase_dom_sf"/>
</dbReference>
<protein>
    <recommendedName>
        <fullName evidence="2">peptidylprolyl isomerase</fullName>
        <ecNumber evidence="2">5.2.1.8</ecNumber>
    </recommendedName>
</protein>
<dbReference type="InterPro" id="IPR027304">
    <property type="entry name" value="Trigger_fact/SurA_dom_sf"/>
</dbReference>
<dbReference type="InterPro" id="IPR050245">
    <property type="entry name" value="PrsA_foldase"/>
</dbReference>
<evidence type="ECO:0000256" key="7">
    <source>
        <dbReference type="SAM" id="Phobius"/>
    </source>
</evidence>
<dbReference type="PROSITE" id="PS50198">
    <property type="entry name" value="PPIC_PPIASE_2"/>
    <property type="match status" value="1"/>
</dbReference>
<feature type="domain" description="PpiC" evidence="8">
    <location>
        <begin position="197"/>
        <end position="316"/>
    </location>
</feature>
<dbReference type="Pfam" id="PF13624">
    <property type="entry name" value="SurA_N_3"/>
    <property type="match status" value="1"/>
</dbReference>
<comment type="catalytic activity">
    <reaction evidence="1">
        <text>[protein]-peptidylproline (omega=180) = [protein]-peptidylproline (omega=0)</text>
        <dbReference type="Rhea" id="RHEA:16237"/>
        <dbReference type="Rhea" id="RHEA-COMP:10747"/>
        <dbReference type="Rhea" id="RHEA-COMP:10748"/>
        <dbReference type="ChEBI" id="CHEBI:83833"/>
        <dbReference type="ChEBI" id="CHEBI:83834"/>
        <dbReference type="EC" id="5.2.1.8"/>
    </reaction>
</comment>
<comment type="caution">
    <text evidence="9">The sequence shown here is derived from an EMBL/GenBank/DDBJ whole genome shotgun (WGS) entry which is preliminary data.</text>
</comment>
<dbReference type="Gene3D" id="3.10.50.40">
    <property type="match status" value="1"/>
</dbReference>
<keyword evidence="4 6" id="KW-0697">Rotamase</keyword>
<feature type="transmembrane region" description="Helical" evidence="7">
    <location>
        <begin position="21"/>
        <end position="40"/>
    </location>
</feature>
<dbReference type="PANTHER" id="PTHR47245">
    <property type="entry name" value="PEPTIDYLPROLYL ISOMERASE"/>
    <property type="match status" value="1"/>
</dbReference>
<evidence type="ECO:0000256" key="4">
    <source>
        <dbReference type="ARBA" id="ARBA00023110"/>
    </source>
</evidence>
<evidence type="ECO:0000313" key="9">
    <source>
        <dbReference type="EMBL" id="MBB5057318.1"/>
    </source>
</evidence>
<dbReference type="Gene3D" id="1.10.4030.10">
    <property type="entry name" value="Porin chaperone SurA, peptide-binding domain"/>
    <property type="match status" value="1"/>
</dbReference>
<reference evidence="9 10" key="1">
    <citation type="submission" date="2020-08" db="EMBL/GenBank/DDBJ databases">
        <title>Genomic Encyclopedia of Type Strains, Phase IV (KMG-V): Genome sequencing to study the core and pangenomes of soil and plant-associated prokaryotes.</title>
        <authorList>
            <person name="Whitman W."/>
        </authorList>
    </citation>
    <scope>NUCLEOTIDE SEQUENCE [LARGE SCALE GENOMIC DNA]</scope>
    <source>
        <strain evidence="9 10">M8UP14</strain>
    </source>
</reference>
<accession>A0A7W8E2V6</accession>
<evidence type="ECO:0000259" key="8">
    <source>
        <dbReference type="PROSITE" id="PS50198"/>
    </source>
</evidence>